<name>A0AAV6K9J0_9ERIC</name>
<dbReference type="Proteomes" id="UP000823749">
    <property type="component" value="Chromosome 5"/>
</dbReference>
<feature type="compositionally biased region" description="Basic and acidic residues" evidence="1">
    <location>
        <begin position="1"/>
        <end position="11"/>
    </location>
</feature>
<sequence length="204" mass="23552">MASEHTVHAEDVASSENEVEQPHVPLQAPVVRDTERILTAIERGTGTGLLERFRKLFTTEFGGSVIPGEAKEWWKSVVRVFDAMGGTARTWWEALQRQLTAPLPGVTPVVRRVVTWERFVQGFNDQYCPQSYQLRQEANFTHLVQGDMTVSEYEARFAECGQHALRREKDFVPSRRFAALFLEKSRERERRWQALKNTESPLEF</sequence>
<dbReference type="InterPro" id="IPR005162">
    <property type="entry name" value="Retrotrans_gag_dom"/>
</dbReference>
<dbReference type="AlphaFoldDB" id="A0AAV6K9J0"/>
<feature type="region of interest" description="Disordered" evidence="1">
    <location>
        <begin position="1"/>
        <end position="26"/>
    </location>
</feature>
<accession>A0AAV6K9J0</accession>
<comment type="caution">
    <text evidence="3">The sequence shown here is derived from an EMBL/GenBank/DDBJ whole genome shotgun (WGS) entry which is preliminary data.</text>
</comment>
<keyword evidence="4" id="KW-1185">Reference proteome</keyword>
<evidence type="ECO:0000313" key="3">
    <source>
        <dbReference type="EMBL" id="KAG5549120.1"/>
    </source>
</evidence>
<evidence type="ECO:0000259" key="2">
    <source>
        <dbReference type="Pfam" id="PF03732"/>
    </source>
</evidence>
<dbReference type="EMBL" id="JACTNZ010000005">
    <property type="protein sequence ID" value="KAG5549120.1"/>
    <property type="molecule type" value="Genomic_DNA"/>
</dbReference>
<evidence type="ECO:0000313" key="4">
    <source>
        <dbReference type="Proteomes" id="UP000823749"/>
    </source>
</evidence>
<protein>
    <recommendedName>
        <fullName evidence="2">Retrotransposon gag domain-containing protein</fullName>
    </recommendedName>
</protein>
<proteinExistence type="predicted"/>
<feature type="domain" description="Retrotransposon gag" evidence="2">
    <location>
        <begin position="84"/>
        <end position="164"/>
    </location>
</feature>
<evidence type="ECO:0000256" key="1">
    <source>
        <dbReference type="SAM" id="MobiDB-lite"/>
    </source>
</evidence>
<organism evidence="3 4">
    <name type="scientific">Rhododendron griersonianum</name>
    <dbReference type="NCBI Taxonomy" id="479676"/>
    <lineage>
        <taxon>Eukaryota</taxon>
        <taxon>Viridiplantae</taxon>
        <taxon>Streptophyta</taxon>
        <taxon>Embryophyta</taxon>
        <taxon>Tracheophyta</taxon>
        <taxon>Spermatophyta</taxon>
        <taxon>Magnoliopsida</taxon>
        <taxon>eudicotyledons</taxon>
        <taxon>Gunneridae</taxon>
        <taxon>Pentapetalae</taxon>
        <taxon>asterids</taxon>
        <taxon>Ericales</taxon>
        <taxon>Ericaceae</taxon>
        <taxon>Ericoideae</taxon>
        <taxon>Rhodoreae</taxon>
        <taxon>Rhododendron</taxon>
    </lineage>
</organism>
<gene>
    <name evidence="3" type="ORF">RHGRI_014480</name>
</gene>
<reference evidence="3" key="1">
    <citation type="submission" date="2020-08" db="EMBL/GenBank/DDBJ databases">
        <title>Plant Genome Project.</title>
        <authorList>
            <person name="Zhang R.-G."/>
        </authorList>
    </citation>
    <scope>NUCLEOTIDE SEQUENCE</scope>
    <source>
        <strain evidence="3">WSP0</strain>
        <tissue evidence="3">Leaf</tissue>
    </source>
</reference>
<dbReference type="Pfam" id="PF03732">
    <property type="entry name" value="Retrotrans_gag"/>
    <property type="match status" value="1"/>
</dbReference>